<reference evidence="1 2" key="1">
    <citation type="submission" date="2012-06" db="EMBL/GenBank/DDBJ databases">
        <title>The complete genome of Aequorivita sublithincola DSM 14238.</title>
        <authorList>
            <consortium name="US DOE Joint Genome Institute (JGI-PGF)"/>
            <person name="Lucas S."/>
            <person name="Copeland A."/>
            <person name="Lapidus A."/>
            <person name="Goodwin L."/>
            <person name="Pitluck S."/>
            <person name="Peters L."/>
            <person name="Munk A.C.C."/>
            <person name="Kyrpides N."/>
            <person name="Mavromatis K."/>
            <person name="Pagani I."/>
            <person name="Ivanova N."/>
            <person name="Ovchinnikova G."/>
            <person name="Zeytun A."/>
            <person name="Detter J.C."/>
            <person name="Han C."/>
            <person name="Land M."/>
            <person name="Hauser L."/>
            <person name="Markowitz V."/>
            <person name="Cheng J.-F."/>
            <person name="Hugenholtz P."/>
            <person name="Woyke T."/>
            <person name="Wu D."/>
            <person name="Tindall B."/>
            <person name="Faehnrich R."/>
            <person name="Brambilla E."/>
            <person name="Klenk H.-P."/>
            <person name="Eisen J.A."/>
        </authorList>
    </citation>
    <scope>NUCLEOTIDE SEQUENCE [LARGE SCALE GENOMIC DNA]</scope>
    <source>
        <strain evidence="2">DSM 14238 / LMG 21431 / ACAM 643 / 9-3</strain>
    </source>
</reference>
<dbReference type="Gene3D" id="1.10.10.10">
    <property type="entry name" value="Winged helix-like DNA-binding domain superfamily/Winged helix DNA-binding domain"/>
    <property type="match status" value="1"/>
</dbReference>
<dbReference type="HOGENOM" id="CLU_136716_3_2_10"/>
<protein>
    <recommendedName>
        <fullName evidence="3">DUF3253 domain-containing protein</fullName>
    </recommendedName>
</protein>
<gene>
    <name evidence="1" type="ordered locus">Aeqsu_3129</name>
</gene>
<dbReference type="AlphaFoldDB" id="I3YZZ6"/>
<dbReference type="EMBL" id="CP003280">
    <property type="protein sequence ID" value="AFL82564.1"/>
    <property type="molecule type" value="Genomic_DNA"/>
</dbReference>
<dbReference type="eggNOG" id="ENOG5030VZ8">
    <property type="taxonomic scope" value="Bacteria"/>
</dbReference>
<dbReference type="InterPro" id="IPR021660">
    <property type="entry name" value="DUF3253"/>
</dbReference>
<dbReference type="RefSeq" id="WP_014783813.1">
    <property type="nucleotide sequence ID" value="NC_018013.1"/>
</dbReference>
<proteinExistence type="predicted"/>
<dbReference type="InterPro" id="IPR036390">
    <property type="entry name" value="WH_DNA-bd_sf"/>
</dbReference>
<evidence type="ECO:0008006" key="3">
    <source>
        <dbReference type="Google" id="ProtNLM"/>
    </source>
</evidence>
<dbReference type="STRING" id="746697.Aeqsu_3129"/>
<dbReference type="InterPro" id="IPR036388">
    <property type="entry name" value="WH-like_DNA-bd_sf"/>
</dbReference>
<accession>I3YZZ6</accession>
<dbReference type="Pfam" id="PF11625">
    <property type="entry name" value="DUF3253"/>
    <property type="match status" value="1"/>
</dbReference>
<sequence length="82" mass="9468">MKNISTTIMKFAESRGLEKTFCPSEVARELFPETWRKEMERVRLEADKLVKAKKIEVVQKGVVQSKLPSQLTGPIRLRISHN</sequence>
<dbReference type="KEGG" id="asl:Aeqsu_3129"/>
<organism evidence="1 2">
    <name type="scientific">Aequorivita sublithincola (strain DSM 14238 / LMG 21431 / ACAM 643 / 9-3)</name>
    <dbReference type="NCBI Taxonomy" id="746697"/>
    <lineage>
        <taxon>Bacteria</taxon>
        <taxon>Pseudomonadati</taxon>
        <taxon>Bacteroidota</taxon>
        <taxon>Flavobacteriia</taxon>
        <taxon>Flavobacteriales</taxon>
        <taxon>Flavobacteriaceae</taxon>
        <taxon>Aequorivita</taxon>
    </lineage>
</organism>
<dbReference type="SUPFAM" id="SSF46785">
    <property type="entry name" value="Winged helix' DNA-binding domain"/>
    <property type="match status" value="1"/>
</dbReference>
<name>I3YZZ6_AEQSU</name>
<dbReference type="Proteomes" id="UP000006049">
    <property type="component" value="Chromosome"/>
</dbReference>
<keyword evidence="2" id="KW-1185">Reference proteome</keyword>
<evidence type="ECO:0000313" key="2">
    <source>
        <dbReference type="Proteomes" id="UP000006049"/>
    </source>
</evidence>
<evidence type="ECO:0000313" key="1">
    <source>
        <dbReference type="EMBL" id="AFL82564.1"/>
    </source>
</evidence>